<keyword evidence="3" id="KW-0804">Transcription</keyword>
<dbReference type="PROSITE" id="PS50949">
    <property type="entry name" value="HTH_GNTR"/>
    <property type="match status" value="1"/>
</dbReference>
<keyword evidence="6" id="KW-1185">Reference proteome</keyword>
<dbReference type="EMBL" id="CP109495">
    <property type="protein sequence ID" value="WUX54253.1"/>
    <property type="molecule type" value="Genomic_DNA"/>
</dbReference>
<dbReference type="InterPro" id="IPR036390">
    <property type="entry name" value="WH_DNA-bd_sf"/>
</dbReference>
<keyword evidence="1" id="KW-0805">Transcription regulation</keyword>
<dbReference type="RefSeq" id="WP_329077870.1">
    <property type="nucleotide sequence ID" value="NZ_CP109389.1"/>
</dbReference>
<keyword evidence="2" id="KW-0238">DNA-binding</keyword>
<dbReference type="SUPFAM" id="SSF46785">
    <property type="entry name" value="Winged helix' DNA-binding domain"/>
    <property type="match status" value="1"/>
</dbReference>
<accession>A0ABZ2A6B2</accession>
<proteinExistence type="predicted"/>
<organism evidence="5 6">
    <name type="scientific">Streptomyces niveus</name>
    <name type="common">Streptomyces spheroides</name>
    <dbReference type="NCBI Taxonomy" id="193462"/>
    <lineage>
        <taxon>Bacteria</taxon>
        <taxon>Bacillati</taxon>
        <taxon>Actinomycetota</taxon>
        <taxon>Actinomycetes</taxon>
        <taxon>Kitasatosporales</taxon>
        <taxon>Streptomycetaceae</taxon>
        <taxon>Streptomyces</taxon>
    </lineage>
</organism>
<protein>
    <submittedName>
        <fullName evidence="5">Winged helix-turn-helix domain-containing protein</fullName>
    </submittedName>
</protein>
<reference evidence="5" key="1">
    <citation type="submission" date="2022-10" db="EMBL/GenBank/DDBJ databases">
        <title>The complete genomes of actinobacterial strains from the NBC collection.</title>
        <authorList>
            <person name="Joergensen T.S."/>
            <person name="Alvarez Arevalo M."/>
            <person name="Sterndorff E.B."/>
            <person name="Faurdal D."/>
            <person name="Vuksanovic O."/>
            <person name="Mourched A.-S."/>
            <person name="Charusanti P."/>
            <person name="Shaw S."/>
            <person name="Blin K."/>
            <person name="Weber T."/>
        </authorList>
    </citation>
    <scope>NUCLEOTIDE SEQUENCE</scope>
    <source>
        <strain evidence="5">NBC_01432</strain>
    </source>
</reference>
<feature type="domain" description="HTH gntR-type" evidence="4">
    <location>
        <begin position="8"/>
        <end position="78"/>
    </location>
</feature>
<dbReference type="Proteomes" id="UP001432209">
    <property type="component" value="Chromosome"/>
</dbReference>
<dbReference type="Gene3D" id="1.10.10.10">
    <property type="entry name" value="Winged helix-like DNA-binding domain superfamily/Winged helix DNA-binding domain"/>
    <property type="match status" value="1"/>
</dbReference>
<dbReference type="PANTHER" id="PTHR44846:SF17">
    <property type="entry name" value="GNTR-FAMILY TRANSCRIPTIONAL REGULATOR"/>
    <property type="match status" value="1"/>
</dbReference>
<dbReference type="InterPro" id="IPR000524">
    <property type="entry name" value="Tscrpt_reg_HTH_GntR"/>
</dbReference>
<name>A0ABZ2A6B2_STRNV</name>
<dbReference type="CDD" id="cd07377">
    <property type="entry name" value="WHTH_GntR"/>
    <property type="match status" value="1"/>
</dbReference>
<evidence type="ECO:0000313" key="5">
    <source>
        <dbReference type="EMBL" id="WUX54253.1"/>
    </source>
</evidence>
<dbReference type="SMART" id="SM00345">
    <property type="entry name" value="HTH_GNTR"/>
    <property type="match status" value="1"/>
</dbReference>
<evidence type="ECO:0000313" key="6">
    <source>
        <dbReference type="Proteomes" id="UP001432209"/>
    </source>
</evidence>
<evidence type="ECO:0000256" key="2">
    <source>
        <dbReference type="ARBA" id="ARBA00023125"/>
    </source>
</evidence>
<evidence type="ECO:0000259" key="4">
    <source>
        <dbReference type="PROSITE" id="PS50949"/>
    </source>
</evidence>
<dbReference type="InterPro" id="IPR036388">
    <property type="entry name" value="WH-like_DNA-bd_sf"/>
</dbReference>
<evidence type="ECO:0000256" key="3">
    <source>
        <dbReference type="ARBA" id="ARBA00023163"/>
    </source>
</evidence>
<gene>
    <name evidence="5" type="ORF">OG442_23365</name>
</gene>
<sequence length="285" mass="31775">MPEPTEAPSSYLGIADALRQRIKGGVYAPGSQLPTQDSLRREFGGVSRDTVQSALKTLQREGLVENGGRGRAARVLEQVLSSFDAHIGRAFTAQDVTLDIFSLTSQTVTKSVGAPLSAIKEGQLQPRSITVRLLLPSPEGEYQLPVAIDDPSDERPLKRLLDLVRSYAVVLENQFQTLQESERVPSVSIDIRVLRLEPSFKFCIANGEEALFGLYQVGTNDIPYGMGETAERIRTYDFHGLDTDVFIFRRDTGQVDTRDGAMFSQLSRWFDTRWSTIARPFPRSY</sequence>
<dbReference type="PANTHER" id="PTHR44846">
    <property type="entry name" value="MANNOSYL-D-GLYCERATE TRANSPORT/METABOLISM SYSTEM REPRESSOR MNGR-RELATED"/>
    <property type="match status" value="1"/>
</dbReference>
<dbReference type="InterPro" id="IPR050679">
    <property type="entry name" value="Bact_HTH_transcr_reg"/>
</dbReference>
<evidence type="ECO:0000256" key="1">
    <source>
        <dbReference type="ARBA" id="ARBA00023015"/>
    </source>
</evidence>
<dbReference type="Pfam" id="PF00392">
    <property type="entry name" value="GntR"/>
    <property type="match status" value="1"/>
</dbReference>